<feature type="domain" description="BD-FAE-like" evidence="3">
    <location>
        <begin position="399"/>
        <end position="533"/>
    </location>
</feature>
<evidence type="ECO:0000313" key="5">
    <source>
        <dbReference type="Proteomes" id="UP001516023"/>
    </source>
</evidence>
<dbReference type="SUPFAM" id="SSF53474">
    <property type="entry name" value="alpha/beta-Hydrolases"/>
    <property type="match status" value="1"/>
</dbReference>
<evidence type="ECO:0000259" key="3">
    <source>
        <dbReference type="Pfam" id="PF20434"/>
    </source>
</evidence>
<comment type="caution">
    <text evidence="4">The sequence shown here is derived from an EMBL/GenBank/DDBJ whole genome shotgun (WGS) entry which is preliminary data.</text>
</comment>
<dbReference type="Proteomes" id="UP001516023">
    <property type="component" value="Unassembled WGS sequence"/>
</dbReference>
<dbReference type="EMBL" id="JABMIG020000009">
    <property type="protein sequence ID" value="KAL3804158.1"/>
    <property type="molecule type" value="Genomic_DNA"/>
</dbReference>
<keyword evidence="5" id="KW-1185">Reference proteome</keyword>
<feature type="region of interest" description="Disordered" evidence="2">
    <location>
        <begin position="212"/>
        <end position="242"/>
    </location>
</feature>
<dbReference type="PANTHER" id="PTHR48081">
    <property type="entry name" value="AB HYDROLASE SUPERFAMILY PROTEIN C4A8.06C"/>
    <property type="match status" value="1"/>
</dbReference>
<reference evidence="4 5" key="1">
    <citation type="journal article" date="2020" name="G3 (Bethesda)">
        <title>Improved Reference Genome for Cyclotella cryptica CCMP332, a Model for Cell Wall Morphogenesis, Salinity Adaptation, and Lipid Production in Diatoms (Bacillariophyta).</title>
        <authorList>
            <person name="Roberts W.R."/>
            <person name="Downey K.M."/>
            <person name="Ruck E.C."/>
            <person name="Traller J.C."/>
            <person name="Alverson A.J."/>
        </authorList>
    </citation>
    <scope>NUCLEOTIDE SEQUENCE [LARGE SCALE GENOMIC DNA]</scope>
    <source>
        <strain evidence="4 5">CCMP332</strain>
    </source>
</reference>
<dbReference type="Gene3D" id="3.40.50.1820">
    <property type="entry name" value="alpha/beta hydrolase"/>
    <property type="match status" value="1"/>
</dbReference>
<keyword evidence="1" id="KW-0378">Hydrolase</keyword>
<proteinExistence type="predicted"/>
<feature type="region of interest" description="Disordered" evidence="2">
    <location>
        <begin position="68"/>
        <end position="89"/>
    </location>
</feature>
<dbReference type="InterPro" id="IPR029058">
    <property type="entry name" value="AB_hydrolase_fold"/>
</dbReference>
<sequence length="638" mass="72895">MIMSQTAHTQQQQQQHQQQPLLTPTSLSVSLAPPRTPPIHSWIHRLHQGRCVHDVLRSAEVDVERLVSQRRKARRDTNEYDNQENDDEHAASMLRSHELLARMLHVMARRRDEESLCRCRLGNHTPHHHHHHHRYRISASDRFTRFLGSILPLQWQHEFRDSGNFRWVADSLVQLTCPLMAVGRWKELRDFIQLSRPPWNIISNSHCSSSSWKNEDNDNLQPNSNHDSDDNHNMKRRRGRRSGKWRREVLRYGPHDMQYMDLYWPNIQHKHTNDNNNNNTMHNPQETCHILRGILFFLHGGAWGSGHPWMYRLVAPIFLQHGFIVAIVGYRTFPDAKVVMQDLHRDDTDEIGIAPDDNGSGERSQLCDVKCAWEALQQHVRNDAVVNLYRDREGWVGNVLMGHSSGAHVALLLLVESIAERWKDSHARTNTNLDKKQTSCTLYPDVFIGLSGPYDINHHYHFEAGRGVEQLSPMKAICGATRENFTTASPVSRLQKLLSTKSPSRTLAECTPPLLLIHGIEDTTVPFTATADAARALRSCGVVDCEEIYLEKCGHQDVVLQFMLGGAARDLTMEYLLVGGEEKKKRRRKGSCHEATCARGCGEGFDDGVPVGWWGGDEEEKEGFVSCNKKPSCGTLLE</sequence>
<dbReference type="PANTHER" id="PTHR48081:SF33">
    <property type="entry name" value="KYNURENINE FORMAMIDASE"/>
    <property type="match status" value="1"/>
</dbReference>
<dbReference type="InterPro" id="IPR050300">
    <property type="entry name" value="GDXG_lipolytic_enzyme"/>
</dbReference>
<organism evidence="4 5">
    <name type="scientific">Cyclotella cryptica</name>
    <dbReference type="NCBI Taxonomy" id="29204"/>
    <lineage>
        <taxon>Eukaryota</taxon>
        <taxon>Sar</taxon>
        <taxon>Stramenopiles</taxon>
        <taxon>Ochrophyta</taxon>
        <taxon>Bacillariophyta</taxon>
        <taxon>Coscinodiscophyceae</taxon>
        <taxon>Thalassiosirophycidae</taxon>
        <taxon>Stephanodiscales</taxon>
        <taxon>Stephanodiscaceae</taxon>
        <taxon>Cyclotella</taxon>
    </lineage>
</organism>
<evidence type="ECO:0000256" key="1">
    <source>
        <dbReference type="ARBA" id="ARBA00022801"/>
    </source>
</evidence>
<evidence type="ECO:0000313" key="4">
    <source>
        <dbReference type="EMBL" id="KAL3804158.1"/>
    </source>
</evidence>
<evidence type="ECO:0000256" key="2">
    <source>
        <dbReference type="SAM" id="MobiDB-lite"/>
    </source>
</evidence>
<dbReference type="GO" id="GO:0016787">
    <property type="term" value="F:hydrolase activity"/>
    <property type="evidence" value="ECO:0007669"/>
    <property type="project" value="UniProtKB-KW"/>
</dbReference>
<feature type="region of interest" description="Disordered" evidence="2">
    <location>
        <begin position="1"/>
        <end position="22"/>
    </location>
</feature>
<dbReference type="InterPro" id="IPR049492">
    <property type="entry name" value="BD-FAE-like_dom"/>
</dbReference>
<name>A0ABD3QVA1_9STRA</name>
<dbReference type="Pfam" id="PF20434">
    <property type="entry name" value="BD-FAE"/>
    <property type="match status" value="1"/>
</dbReference>
<gene>
    <name evidence="4" type="ORF">HJC23_013677</name>
</gene>
<accession>A0ABD3QVA1</accession>
<dbReference type="AlphaFoldDB" id="A0ABD3QVA1"/>
<protein>
    <recommendedName>
        <fullName evidence="3">BD-FAE-like domain-containing protein</fullName>
    </recommendedName>
</protein>